<dbReference type="PANTHER" id="PTHR47477">
    <property type="entry name" value="TNF RECEPTOR-ASSOCIATED FACTOR HOMOLOG 1A"/>
    <property type="match status" value="1"/>
</dbReference>
<gene>
    <name evidence="3" type="ORF">FSB_LOCUS13756</name>
</gene>
<feature type="compositionally biased region" description="Basic and acidic residues" evidence="1">
    <location>
        <begin position="587"/>
        <end position="603"/>
    </location>
</feature>
<feature type="region of interest" description="Disordered" evidence="1">
    <location>
        <begin position="474"/>
        <end position="499"/>
    </location>
</feature>
<feature type="domain" description="MATH" evidence="2">
    <location>
        <begin position="46"/>
        <end position="170"/>
    </location>
</feature>
<feature type="region of interest" description="Disordered" evidence="1">
    <location>
        <begin position="646"/>
        <end position="786"/>
    </location>
</feature>
<dbReference type="SUPFAM" id="SSF49599">
    <property type="entry name" value="TRAF domain-like"/>
    <property type="match status" value="1"/>
</dbReference>
<dbReference type="SMART" id="SM00061">
    <property type="entry name" value="MATH"/>
    <property type="match status" value="1"/>
</dbReference>
<feature type="compositionally biased region" description="Basic residues" evidence="1">
    <location>
        <begin position="569"/>
        <end position="586"/>
    </location>
</feature>
<dbReference type="EMBL" id="OIVN01000808">
    <property type="protein sequence ID" value="SPC85874.1"/>
    <property type="molecule type" value="Genomic_DNA"/>
</dbReference>
<dbReference type="InterPro" id="IPR026960">
    <property type="entry name" value="RVT-Znf"/>
</dbReference>
<feature type="compositionally biased region" description="Low complexity" evidence="1">
    <location>
        <begin position="673"/>
        <end position="682"/>
    </location>
</feature>
<sequence length="1250" mass="139380">MAGTASEESGVGRSLEGISSGLRCQSGEALAEWRSSEQVENGTPSTSPPDWDTDDDNDGGLSPAKLLLDYPIHRSSGWYILIYPQGCDVCHHLSLFLCVANHDKLLPGWSHFAQFTIAVVNKDPKKSKYSDTLHRFWKKEHDWGWKKFMELTKMSDGFIDADTLIIKAQVQVIRERADRPFRCLDCQYRRELVRGVGEDRLCWRSRATKGFTVKNFYSCLCPSPSASFPWKTIWKANVPPRIAFFSWTAALGNLLTIDNLRKRHLIIVNWCCLCKQSGESVDNLLLHCSMARELWSMLFGLFGVSWVMPCQVLHLWAGWQVRFGDPRNMIVWRMVLHCVMWCLWRERNAHHFEDCERSVVDLKLLFFQTFFRAFWLGIDQNARRRMSTEKTDVILKVVVKHFFIEKEVTSTLVMDSLYSGLKALEGQTVCKKGRLKLLEAEEMPAPIVRVEKDMFVLVDDVLLLLERAAMDLLPPKDEKGPQNRTKDGNSGEDFNKDSIERDERRLTELGRRTVEIFVLAHIFSNTIEVAYQEAVALKKQEELIREEEAAWLAESELKAKRGATDKDKKSKKNKSKQKRNNRKGKEKGREERPSVVVQDKHQQENPYDEKEDSIMEEVRPMVEKPDLLEDVSDASDSVDGVPEVLRSDLEDRDASPVNWDTDTSEVHPPMEVSSSGISSLSSVQNGVAERKSHSVMDDSSSTCSTDSVPSVVMVGPYKGNSFPNHKHQKSPSRGKNQRGKATCDNSSWANEMDNQPSGPAEDLGDLNDLSASCKAGESESEAVLSLQNRIKSREQHAEEILLQKKLSTTEQVDAERPSKDKMSAVPSSPRSPPRKTASTHRSMLDYHSSAVVDPVPPGKTSSNGTQQTDKSGPLVSSSQTACRSKPEIQKAASPKPTEKAMAQQVPVMSRPSSAPLIPGPRPTAPVVSMVQPAPLLARSASAAGRLGPEASQVTHGYVPQSYRNAIVGNPVASSTSGFTHPNSQSSLVNQSSAFSQSATFASSPMFLPQNSERVDPTTVKSGFPYGMVMRDVIQNGHHWMETPQREASRNMHYDPSLLNDVQNLSLYNKPLHSGSREQLSTQFPACTSGRQTQGVLADFPHLDIINDLLDDEYSVGNAVRGEPAYQCVGGNGPQQLNRQLTFPGDVGSSSSSCRFERTHSMHDDGFRQGYQSSGTHFDSMREFIPQASALPYVNGHVDGFPNQWPVAGSDLSPLGMRNMEGNGYSYYNPDFSNMACGVNGYTVFRPANGQ</sequence>
<accession>A0A2N9FGG1</accession>
<dbReference type="AlphaFoldDB" id="A0A2N9FGG1"/>
<reference evidence="3" key="1">
    <citation type="submission" date="2018-02" db="EMBL/GenBank/DDBJ databases">
        <authorList>
            <person name="Cohen D.B."/>
            <person name="Kent A.D."/>
        </authorList>
    </citation>
    <scope>NUCLEOTIDE SEQUENCE</scope>
</reference>
<feature type="compositionally biased region" description="Polar residues" evidence="1">
    <location>
        <begin position="743"/>
        <end position="757"/>
    </location>
</feature>
<feature type="region of interest" description="Disordered" evidence="1">
    <location>
        <begin position="26"/>
        <end position="58"/>
    </location>
</feature>
<dbReference type="InterPro" id="IPR008974">
    <property type="entry name" value="TRAF-like"/>
</dbReference>
<feature type="region of interest" description="Disordered" evidence="1">
    <location>
        <begin position="801"/>
        <end position="900"/>
    </location>
</feature>
<dbReference type="PROSITE" id="PS50144">
    <property type="entry name" value="MATH"/>
    <property type="match status" value="1"/>
</dbReference>
<protein>
    <recommendedName>
        <fullName evidence="2">MATH domain-containing protein</fullName>
    </recommendedName>
</protein>
<dbReference type="Pfam" id="PF13966">
    <property type="entry name" value="zf-RVT"/>
    <property type="match status" value="1"/>
</dbReference>
<dbReference type="PANTHER" id="PTHR47477:SF8">
    <property type="entry name" value="TNF RECEPTOR-ASSOCIATED FACTOR HOMOLOG 1A"/>
    <property type="match status" value="1"/>
</dbReference>
<feature type="compositionally biased region" description="Basic and acidic residues" evidence="1">
    <location>
        <begin position="813"/>
        <end position="822"/>
    </location>
</feature>
<dbReference type="Pfam" id="PF22486">
    <property type="entry name" value="MATH_2"/>
    <property type="match status" value="1"/>
</dbReference>
<feature type="compositionally biased region" description="Basic residues" evidence="1">
    <location>
        <begin position="724"/>
        <end position="738"/>
    </location>
</feature>
<dbReference type="Gene3D" id="2.60.210.10">
    <property type="entry name" value="Apoptosis, Tumor Necrosis Factor Receptor Associated Protein 2, Chain A"/>
    <property type="match status" value="1"/>
</dbReference>
<name>A0A2N9FGG1_FAGSY</name>
<feature type="compositionally biased region" description="Basic and acidic residues" evidence="1">
    <location>
        <begin position="558"/>
        <end position="568"/>
    </location>
</feature>
<feature type="compositionally biased region" description="Low complexity" evidence="1">
    <location>
        <begin position="697"/>
        <end position="712"/>
    </location>
</feature>
<dbReference type="CDD" id="cd00121">
    <property type="entry name" value="MATH"/>
    <property type="match status" value="1"/>
</dbReference>
<evidence type="ECO:0000256" key="1">
    <source>
        <dbReference type="SAM" id="MobiDB-lite"/>
    </source>
</evidence>
<evidence type="ECO:0000259" key="2">
    <source>
        <dbReference type="PROSITE" id="PS50144"/>
    </source>
</evidence>
<feature type="region of interest" description="Disordered" evidence="1">
    <location>
        <begin position="558"/>
        <end position="615"/>
    </location>
</feature>
<feature type="compositionally biased region" description="Polar residues" evidence="1">
    <location>
        <begin position="859"/>
        <end position="882"/>
    </location>
</feature>
<dbReference type="InterPro" id="IPR002083">
    <property type="entry name" value="MATH/TRAF_dom"/>
</dbReference>
<dbReference type="InterPro" id="IPR055327">
    <property type="entry name" value="TRAF1A/B"/>
</dbReference>
<evidence type="ECO:0000313" key="3">
    <source>
        <dbReference type="EMBL" id="SPC85874.1"/>
    </source>
</evidence>
<proteinExistence type="predicted"/>
<organism evidence="3">
    <name type="scientific">Fagus sylvatica</name>
    <name type="common">Beechnut</name>
    <dbReference type="NCBI Taxonomy" id="28930"/>
    <lineage>
        <taxon>Eukaryota</taxon>
        <taxon>Viridiplantae</taxon>
        <taxon>Streptophyta</taxon>
        <taxon>Embryophyta</taxon>
        <taxon>Tracheophyta</taxon>
        <taxon>Spermatophyta</taxon>
        <taxon>Magnoliopsida</taxon>
        <taxon>eudicotyledons</taxon>
        <taxon>Gunneridae</taxon>
        <taxon>Pentapetalae</taxon>
        <taxon>rosids</taxon>
        <taxon>fabids</taxon>
        <taxon>Fagales</taxon>
        <taxon>Fagaceae</taxon>
        <taxon>Fagus</taxon>
    </lineage>
</organism>